<name>A3MSZ3_PYRCJ</name>
<keyword evidence="3" id="KW-0812">Transmembrane</keyword>
<dbReference type="STRING" id="410359.Pcal_0325"/>
<dbReference type="InterPro" id="IPR032017">
    <property type="entry name" value="FAM76"/>
</dbReference>
<evidence type="ECO:0000256" key="3">
    <source>
        <dbReference type="SAM" id="Phobius"/>
    </source>
</evidence>
<dbReference type="Proteomes" id="UP000001431">
    <property type="component" value="Chromosome"/>
</dbReference>
<organism evidence="4 5">
    <name type="scientific">Pyrobaculum calidifontis (strain DSM 21063 / JCM 11548 / VA1)</name>
    <dbReference type="NCBI Taxonomy" id="410359"/>
    <lineage>
        <taxon>Archaea</taxon>
        <taxon>Thermoproteota</taxon>
        <taxon>Thermoprotei</taxon>
        <taxon>Thermoproteales</taxon>
        <taxon>Thermoproteaceae</taxon>
        <taxon>Pyrobaculum</taxon>
    </lineage>
</organism>
<evidence type="ECO:0000256" key="1">
    <source>
        <dbReference type="ARBA" id="ARBA00023054"/>
    </source>
</evidence>
<gene>
    <name evidence="4" type="ordered locus">Pcal_0325</name>
</gene>
<dbReference type="PANTHER" id="PTHR23159:SF31">
    <property type="entry name" value="CENTROSOME-ASSOCIATED PROTEIN CEP250 ISOFORM X1"/>
    <property type="match status" value="1"/>
</dbReference>
<keyword evidence="5" id="KW-1185">Reference proteome</keyword>
<keyword evidence="1 2" id="KW-0175">Coiled coil</keyword>
<reference evidence="4" key="1">
    <citation type="submission" date="2007-02" db="EMBL/GenBank/DDBJ databases">
        <title>Complete sequence of Pyrobaculum calidifontis JCM 11548.</title>
        <authorList>
            <consortium name="US DOE Joint Genome Institute"/>
            <person name="Copeland A."/>
            <person name="Lucas S."/>
            <person name="Lapidus A."/>
            <person name="Barry K."/>
            <person name="Glavina del Rio T."/>
            <person name="Dalin E."/>
            <person name="Tice H."/>
            <person name="Pitluck S."/>
            <person name="Chain P."/>
            <person name="Malfatti S."/>
            <person name="Shin M."/>
            <person name="Vergez L."/>
            <person name="Schmutz J."/>
            <person name="Larimer F."/>
            <person name="Land M."/>
            <person name="Hauser L."/>
            <person name="Kyrpides N."/>
            <person name="Mikhailova N."/>
            <person name="Cozen A.E."/>
            <person name="Fitz-Gibbon S.T."/>
            <person name="House C.H."/>
            <person name="Saltikov C."/>
            <person name="Lowe T.M."/>
            <person name="Richardson P."/>
        </authorList>
    </citation>
    <scope>NUCLEOTIDE SEQUENCE [LARGE SCALE GENOMIC DNA]</scope>
    <source>
        <strain evidence="4">JCM 11548</strain>
    </source>
</reference>
<dbReference type="RefSeq" id="WP_011849017.1">
    <property type="nucleotide sequence ID" value="NC_009073.1"/>
</dbReference>
<dbReference type="EMBL" id="CP000561">
    <property type="protein sequence ID" value="ABO07760.1"/>
    <property type="molecule type" value="Genomic_DNA"/>
</dbReference>
<dbReference type="AlphaFoldDB" id="A3MSZ3"/>
<keyword evidence="3" id="KW-0472">Membrane</keyword>
<dbReference type="OrthoDB" id="29120at2157"/>
<dbReference type="PANTHER" id="PTHR23159">
    <property type="entry name" value="CENTROSOMAL PROTEIN 2"/>
    <property type="match status" value="1"/>
</dbReference>
<dbReference type="KEGG" id="pcl:Pcal_0325"/>
<dbReference type="Gene3D" id="1.10.287.1490">
    <property type="match status" value="1"/>
</dbReference>
<evidence type="ECO:0000256" key="2">
    <source>
        <dbReference type="SAM" id="Coils"/>
    </source>
</evidence>
<keyword evidence="3" id="KW-1133">Transmembrane helix</keyword>
<dbReference type="eggNOG" id="arCOG05613">
    <property type="taxonomic scope" value="Archaea"/>
</dbReference>
<dbReference type="HOGENOM" id="CLU_854230_0_0_2"/>
<evidence type="ECO:0000313" key="5">
    <source>
        <dbReference type="Proteomes" id="UP000001431"/>
    </source>
</evidence>
<dbReference type="SUPFAM" id="SSF90257">
    <property type="entry name" value="Myosin rod fragments"/>
    <property type="match status" value="1"/>
</dbReference>
<protein>
    <submittedName>
        <fullName evidence="4">Uncharacterized protein</fullName>
    </submittedName>
</protein>
<feature type="coiled-coil region" evidence="2">
    <location>
        <begin position="165"/>
        <end position="290"/>
    </location>
</feature>
<dbReference type="Pfam" id="PF16046">
    <property type="entry name" value="FAM76"/>
    <property type="match status" value="1"/>
</dbReference>
<proteinExistence type="predicted"/>
<feature type="transmembrane region" description="Helical" evidence="3">
    <location>
        <begin position="292"/>
        <end position="312"/>
    </location>
</feature>
<dbReference type="GeneID" id="4909655"/>
<sequence length="318" mass="35645">MKYLLFLLLGVFTMAGLVSWYPPHALLINAYPVNSTHFTAQVGGKVVYLRQIGLSFLGSPQEERAVLYYLSEACRYIAIDVQEATNSSNDFAEVWSGDLYCSPNGTTWLWLKWLPLRFSAYASSIEFADANLTTYTPVGVFSGHVPAGWYLDIESKTVLRVPQTNISLIQSYQQLQAELRQLQKVVDELTRNSSNAVALVAQLREKVAELQRQRRELEEALRLRESQIAALTSQLASARQEAEELKKRLEEAQKELEKARALLAELNRTNAALHAELAQLSAEVRTEESAQLPIPLLIAAVVAGGIVAYILYRRRSSE</sequence>
<accession>A3MSZ3</accession>
<evidence type="ECO:0000313" key="4">
    <source>
        <dbReference type="EMBL" id="ABO07760.1"/>
    </source>
</evidence>